<sequence length="1020" mass="111976">MTTSDPKMRLVDWLDDLCVRFIINLPHEELQSVERICFQIEEAQWFYEDFIRPLDPSLPSMNLRRFAMLMFQHCPLSSSYSELHHTQAYDNFLEYKTRVPVRGAIMLNDDMTHAVLVKGWKKGAKWSFPRGKINKGEADLDCAVREVYEETGFDLKEYDLMGTEEKSKSITVAMREQHMKLYVFRGVPMDAHFEPRTRKEISKIAWYKLGDLPTLKRKNQVLQGNGADLVKDNMFYMVAPFLGPLKAWIKQQRKLDNQRLKSGPHLAPRVLSGETDLEEAEVEDHARGEMTADEATRPQLEPQDPNFADLVAQLGRGHRSSDALPEVSTAPRPPPMLDPAAELKRLLSVGGAGVHQQTPVVEAPGTVQHKHQQPNPLLAMLQGSKPESAMPPPRTPFDQITSPPAQPHSPHGQHHPRQFQPHLDHMPPPPPFQFPIQQNLPYRGPQHPQMPSHHPNNPSTHIPRQFYPPPPRHPNPVFPTHAPNIQEAFSQQAPRPYQRTGDPQFAQPPQFPGVHGPAIPPASKLPLPKLTAHALGLLNAFKSQERPIPPPQQALSHPSQASQSTPRMHPVPVIHHAPEPFSPPQEPVSANLYAPSPPPFRSPPPSANFQTAQPKPRSAHQDNLLNLFRSPSVPATTPPPPKLEAPPVELSAHPTPGVVRLQPASHDAAPPRPDLSIKSNLLDAFGQRPRKPSLTSATISGPLNAPDFETVKKSTQMHDANGHGHSMHSRRASPAGRGIGEQKMFIPTQILRRESKSPRNRVSSQEMAQANIAKSPKPISDAPTPHMTSFKPQILRRPQQNPSPVPGPGPLPNAGFGTMSIDVSPQVAPAVPVRFPTAQVAQGSSTFDRRDTLPAEQKTALLSLFGKPAQHATHKPPTLPSVSPRTAHIPTKSPTLPAHPPTPKTQMSGVISPVSPLPEKASQQNSPKDLASRSRISSIGDSIPPHIIIPQNIPTSHPVGPKNGLGSAGVEEGYVGAGPASGMKGPLDNAKKAMASEGGKSPVDKSFLLGFLEDVARRGR</sequence>
<feature type="domain" description="Nudix hydrolase" evidence="10">
    <location>
        <begin position="97"/>
        <end position="235"/>
    </location>
</feature>
<dbReference type="EMBL" id="MCFA01000014">
    <property type="protein sequence ID" value="ORY17077.1"/>
    <property type="molecule type" value="Genomic_DNA"/>
</dbReference>
<feature type="region of interest" description="Disordered" evidence="9">
    <location>
        <begin position="867"/>
        <end position="944"/>
    </location>
</feature>
<comment type="cofactor">
    <cofactor evidence="1">
        <name>Mn(2+)</name>
        <dbReference type="ChEBI" id="CHEBI:29035"/>
    </cofactor>
</comment>
<feature type="compositionally biased region" description="Low complexity" evidence="9">
    <location>
        <begin position="933"/>
        <end position="944"/>
    </location>
</feature>
<evidence type="ECO:0000256" key="2">
    <source>
        <dbReference type="ARBA" id="ARBA00004496"/>
    </source>
</evidence>
<dbReference type="SUPFAM" id="SSF140586">
    <property type="entry name" value="Dcp2 domain-like"/>
    <property type="match status" value="1"/>
</dbReference>
<dbReference type="AlphaFoldDB" id="A0A1Y2A456"/>
<dbReference type="GO" id="GO:0030145">
    <property type="term" value="F:manganese ion binding"/>
    <property type="evidence" value="ECO:0007669"/>
    <property type="project" value="InterPro"/>
</dbReference>
<feature type="compositionally biased region" description="Polar residues" evidence="9">
    <location>
        <begin position="553"/>
        <end position="566"/>
    </location>
</feature>
<dbReference type="PROSITE" id="PS00893">
    <property type="entry name" value="NUDIX_BOX"/>
    <property type="match status" value="1"/>
</dbReference>
<comment type="similarity">
    <text evidence="3">Belongs to the Nudix hydrolase family. DCP2 subfamily.</text>
</comment>
<dbReference type="PROSITE" id="PS51462">
    <property type="entry name" value="NUDIX"/>
    <property type="match status" value="1"/>
</dbReference>
<feature type="region of interest" description="Disordered" evidence="9">
    <location>
        <begin position="544"/>
        <end position="650"/>
    </location>
</feature>
<keyword evidence="4" id="KW-0963">Cytoplasm</keyword>
<dbReference type="SMART" id="SM01125">
    <property type="entry name" value="DCP2"/>
    <property type="match status" value="1"/>
</dbReference>
<dbReference type="GO" id="GO:0003723">
    <property type="term" value="F:RNA binding"/>
    <property type="evidence" value="ECO:0007669"/>
    <property type="project" value="UniProtKB-KW"/>
</dbReference>
<dbReference type="Proteomes" id="UP000193144">
    <property type="component" value="Unassembled WGS sequence"/>
</dbReference>
<accession>A0A1Y2A456</accession>
<dbReference type="FunFam" id="1.10.10.1050:FF:000003">
    <property type="entry name" value="Decapping enzyme Dcp2, putative"/>
    <property type="match status" value="1"/>
</dbReference>
<dbReference type="Gene3D" id="1.10.10.1050">
    <property type="entry name" value="Dcp2, box A domain"/>
    <property type="match status" value="1"/>
</dbReference>
<dbReference type="GO" id="GO:0140933">
    <property type="term" value="F:5'-(N(7)-methylguanosine 5'-triphospho)-[mRNA] hydrolase activity"/>
    <property type="evidence" value="ECO:0007669"/>
    <property type="project" value="InterPro"/>
</dbReference>
<comment type="caution">
    <text evidence="11">The sequence shown here is derived from an EMBL/GenBank/DDBJ whole genome shotgun (WGS) entry which is preliminary data.</text>
</comment>
<dbReference type="InterPro" id="IPR020084">
    <property type="entry name" value="NUDIX_hydrolase_CS"/>
</dbReference>
<evidence type="ECO:0000256" key="9">
    <source>
        <dbReference type="SAM" id="MobiDB-lite"/>
    </source>
</evidence>
<evidence type="ECO:0000256" key="4">
    <source>
        <dbReference type="ARBA" id="ARBA00022490"/>
    </source>
</evidence>
<dbReference type="PANTHER" id="PTHR23114">
    <property type="entry name" value="M7GPPPN-MRNA HYDROLASE"/>
    <property type="match status" value="1"/>
</dbReference>
<dbReference type="CDD" id="cd03672">
    <property type="entry name" value="NUDIX_Dcp2p_Nudt20"/>
    <property type="match status" value="1"/>
</dbReference>
<keyword evidence="8" id="KW-0464">Manganese</keyword>
<dbReference type="Pfam" id="PF00293">
    <property type="entry name" value="NUDIX"/>
    <property type="match status" value="1"/>
</dbReference>
<evidence type="ECO:0000256" key="7">
    <source>
        <dbReference type="ARBA" id="ARBA00022884"/>
    </source>
</evidence>
<evidence type="ECO:0000256" key="3">
    <source>
        <dbReference type="ARBA" id="ARBA00005279"/>
    </source>
</evidence>
<evidence type="ECO:0000256" key="5">
    <source>
        <dbReference type="ARBA" id="ARBA00022723"/>
    </source>
</evidence>
<comment type="subcellular location">
    <subcellularLocation>
        <location evidence="2">Cytoplasm</location>
    </subcellularLocation>
</comment>
<dbReference type="InterPro" id="IPR015797">
    <property type="entry name" value="NUDIX_hydrolase-like_dom_sf"/>
</dbReference>
<dbReference type="PANTHER" id="PTHR23114:SF17">
    <property type="entry name" value="M7GPPPN-MRNA HYDROLASE"/>
    <property type="match status" value="1"/>
</dbReference>
<reference evidence="11 12" key="1">
    <citation type="submission" date="2016-07" db="EMBL/GenBank/DDBJ databases">
        <title>Pervasive Adenine N6-methylation of Active Genes in Fungi.</title>
        <authorList>
            <consortium name="DOE Joint Genome Institute"/>
            <person name="Mondo S.J."/>
            <person name="Dannebaum R.O."/>
            <person name="Kuo R.C."/>
            <person name="Labutti K."/>
            <person name="Haridas S."/>
            <person name="Kuo A."/>
            <person name="Salamov A."/>
            <person name="Ahrendt S.R."/>
            <person name="Lipzen A."/>
            <person name="Sullivan W."/>
            <person name="Andreopoulos W.B."/>
            <person name="Clum A."/>
            <person name="Lindquist E."/>
            <person name="Daum C."/>
            <person name="Ramamoorthy G.K."/>
            <person name="Gryganskyi A."/>
            <person name="Culley D."/>
            <person name="Magnuson J.K."/>
            <person name="James T.Y."/>
            <person name="O'Malley M.A."/>
            <person name="Stajich J.E."/>
            <person name="Spatafora J.W."/>
            <person name="Visel A."/>
            <person name="Grigoriev I.V."/>
        </authorList>
    </citation>
    <scope>NUCLEOTIDE SEQUENCE [LARGE SCALE GENOMIC DNA]</scope>
    <source>
        <strain evidence="11 12">CBS 115471</strain>
    </source>
</reference>
<protein>
    <recommendedName>
        <fullName evidence="10">Nudix hydrolase domain-containing protein</fullName>
    </recommendedName>
</protein>
<proteinExistence type="inferred from homology"/>
<feature type="region of interest" description="Disordered" evidence="9">
    <location>
        <begin position="443"/>
        <end position="478"/>
    </location>
</feature>
<feature type="region of interest" description="Disordered" evidence="9">
    <location>
        <begin position="259"/>
        <end position="304"/>
    </location>
</feature>
<dbReference type="InterPro" id="IPR036189">
    <property type="entry name" value="DCP2_BoxA_sf"/>
</dbReference>
<evidence type="ECO:0000256" key="1">
    <source>
        <dbReference type="ARBA" id="ARBA00001936"/>
    </source>
</evidence>
<evidence type="ECO:0000259" key="10">
    <source>
        <dbReference type="PROSITE" id="PS51462"/>
    </source>
</evidence>
<dbReference type="SUPFAM" id="SSF55811">
    <property type="entry name" value="Nudix"/>
    <property type="match status" value="1"/>
</dbReference>
<evidence type="ECO:0000313" key="11">
    <source>
        <dbReference type="EMBL" id="ORY17077.1"/>
    </source>
</evidence>
<dbReference type="GO" id="GO:0000290">
    <property type="term" value="P:deadenylation-dependent decapping of nuclear-transcribed mRNA"/>
    <property type="evidence" value="ECO:0007669"/>
    <property type="project" value="InterPro"/>
</dbReference>
<keyword evidence="12" id="KW-1185">Reference proteome</keyword>
<dbReference type="STRING" id="1231657.A0A1Y2A456"/>
<keyword evidence="5" id="KW-0479">Metal-binding</keyword>
<keyword evidence="7" id="KW-0694">RNA-binding</keyword>
<dbReference type="Gene3D" id="3.90.79.10">
    <property type="entry name" value="Nucleoside Triphosphate Pyrophosphohydrolase"/>
    <property type="match status" value="1"/>
</dbReference>
<dbReference type="GO" id="GO:0000932">
    <property type="term" value="C:P-body"/>
    <property type="evidence" value="ECO:0007669"/>
    <property type="project" value="TreeGrafter"/>
</dbReference>
<feature type="region of interest" description="Disordered" evidence="9">
    <location>
        <begin position="754"/>
        <end position="785"/>
    </location>
</feature>
<dbReference type="InterPro" id="IPR044099">
    <property type="entry name" value="Dcp2_NUDIX"/>
</dbReference>
<name>A0A1Y2A456_9PLEO</name>
<feature type="region of interest" description="Disordered" evidence="9">
    <location>
        <begin position="383"/>
        <end position="430"/>
    </location>
</feature>
<dbReference type="GO" id="GO:0000184">
    <property type="term" value="P:nuclear-transcribed mRNA catabolic process, nonsense-mediated decay"/>
    <property type="evidence" value="ECO:0007669"/>
    <property type="project" value="InterPro"/>
</dbReference>
<feature type="compositionally biased region" description="Basic and acidic residues" evidence="9">
    <location>
        <begin position="283"/>
        <end position="296"/>
    </location>
</feature>
<gene>
    <name evidence="11" type="ORF">BCR34DRAFT_597167</name>
</gene>
<feature type="region of interest" description="Disordered" evidence="9">
    <location>
        <begin position="717"/>
        <end position="738"/>
    </location>
</feature>
<evidence type="ECO:0000313" key="12">
    <source>
        <dbReference type="Proteomes" id="UP000193144"/>
    </source>
</evidence>
<feature type="compositionally biased region" description="Pro residues" evidence="9">
    <location>
        <begin position="466"/>
        <end position="477"/>
    </location>
</feature>
<evidence type="ECO:0000256" key="6">
    <source>
        <dbReference type="ARBA" id="ARBA00022801"/>
    </source>
</evidence>
<keyword evidence="6" id="KW-0378">Hydrolase</keyword>
<dbReference type="Pfam" id="PF05026">
    <property type="entry name" value="DCP2"/>
    <property type="match status" value="1"/>
</dbReference>
<dbReference type="FunFam" id="3.90.79.10:FF:000003">
    <property type="entry name" value="M7GpppN-mRNA hydrolase isoform 2"/>
    <property type="match status" value="1"/>
</dbReference>
<feature type="compositionally biased region" description="Pro residues" evidence="9">
    <location>
        <begin position="595"/>
        <end position="606"/>
    </location>
</feature>
<dbReference type="InterPro" id="IPR000086">
    <property type="entry name" value="NUDIX_hydrolase_dom"/>
</dbReference>
<dbReference type="InterPro" id="IPR007722">
    <property type="entry name" value="DCP2_BoxA"/>
</dbReference>
<dbReference type="OrthoDB" id="18996at2759"/>
<evidence type="ECO:0000256" key="8">
    <source>
        <dbReference type="ARBA" id="ARBA00023211"/>
    </source>
</evidence>
<organism evidence="11 12">
    <name type="scientific">Clohesyomyces aquaticus</name>
    <dbReference type="NCBI Taxonomy" id="1231657"/>
    <lineage>
        <taxon>Eukaryota</taxon>
        <taxon>Fungi</taxon>
        <taxon>Dikarya</taxon>
        <taxon>Ascomycota</taxon>
        <taxon>Pezizomycotina</taxon>
        <taxon>Dothideomycetes</taxon>
        <taxon>Pleosporomycetidae</taxon>
        <taxon>Pleosporales</taxon>
        <taxon>Lindgomycetaceae</taxon>
        <taxon>Clohesyomyces</taxon>
    </lineage>
</organism>